<feature type="region of interest" description="Disordered" evidence="4">
    <location>
        <begin position="703"/>
        <end position="724"/>
    </location>
</feature>
<dbReference type="InterPro" id="IPR032817">
    <property type="entry name" value="Mon2_C"/>
</dbReference>
<evidence type="ECO:0000256" key="3">
    <source>
        <dbReference type="ARBA" id="ARBA00022927"/>
    </source>
</evidence>
<comment type="caution">
    <text evidence="8">The sequence shown here is derived from an EMBL/GenBank/DDBJ whole genome shotgun (WGS) entry which is preliminary data.</text>
</comment>
<evidence type="ECO:0000256" key="2">
    <source>
        <dbReference type="ARBA" id="ARBA00022448"/>
    </source>
</evidence>
<dbReference type="InterPro" id="IPR016024">
    <property type="entry name" value="ARM-type_fold"/>
</dbReference>
<dbReference type="Pfam" id="PF16206">
    <property type="entry name" value="Mon2_C"/>
    <property type="match status" value="1"/>
</dbReference>
<name>A0A8H3U8L6_VENIN</name>
<dbReference type="PANTHER" id="PTHR10663">
    <property type="entry name" value="GUANYL-NUCLEOTIDE EXCHANGE FACTOR"/>
    <property type="match status" value="1"/>
</dbReference>
<evidence type="ECO:0000259" key="7">
    <source>
        <dbReference type="Pfam" id="PF16213"/>
    </source>
</evidence>
<evidence type="ECO:0000259" key="6">
    <source>
        <dbReference type="Pfam" id="PF16206"/>
    </source>
</evidence>
<sequence length="1686" mass="185259">MTANILSAELTALALESKRKLPELRTAADQSLQELKSLPSTSEAQLGGDLSRRPRFIEPFLIAALSKNPKYVGPGISGLQRLAVSKALPKSRLKEVLDAMKECSNLVGLEVQLKVLQALPPMLQNYPDDIRGGLLFTLLQICSILQTSKTSSVSSTATATLQQLFSALFEKLSDEDVKALEFPTVAEVPGEDGSISVRAVAYDTFRVFQDLVLMTTGDKPQYVRFSAMAESASLELVETILVSHAERISTHPELAHTIRSNLLPFLITTFAEKRPFSITVRVTRLLYLIVRNHLDLFSSECETILNSFNHVIDQGDLVPAWKKVLCMEVFRGIFAEPRLVLQAYAAFDQRKDGKSIIRSCTASFVRLASEKPALIGMSQQSTVPVGNYFQREANPDASTDSNALAGAEGTAGVGTASVPGISNQWSSIRVPCIDQLDKSDAPSLPETYIYSLVLSCLNNLAESLAKFILPLTVQHGNRGKKKNKAQIVEEEEPSSPTAESGEQSRSSLKRSHSYKKRSVPVNPLLLENHPALKAIQTAAAVVDDCWPAILASCSTFFYASLDSEHYRALVRAFQKFAQVAGLLRMSTPRDAFLTTLGKAAVPSHVLAGSNSVVYSAQTPNPGKAGFMNVENLVSQAVSQASTLLPDRSRRTSIDSGEPSLSSRNLLCLRALLNLAIALGPTLESSWSIVFETLQQADKVMASSSLRPVTRRGSQTTVSSSGEPPHLQVIASEVNAIQAAVSRLFESTVDFPNDSFVQILRSLCLFIDAKQPSEEPKATPPSTPGGQHRRISSFSRSSITSDSTDKDYIFALSKIRELVSGNVDRFTTNDPAESGWELFISTTAAVAMQRDNPSTARLLAAELLSRLTRDTVSLSAEEEAEKKNEVQCRSLSALLLLCNTITRRPHESDDTANEVHSIALETLRAILEQTGDSVTEGWTSVFSIISSVFGSRRITEAPSRFSLCTVPLGRSAFGSVQLICSDFLSCVPDPCLLTLVETIYQFSNQVQDLNVSLTTTTLFWKLSDLLYGQTTQESLDKLSNDVHHGSNISAEGMSEVLRDYAGKESKAALWILLLRRVSDMTTDPREEVRTGAIHTILRIFDNHGDDISSDAWQLCLWTILLPMLRSNADVYHGLTPETDAPYSDDLVSTIKGHIVTSKLMLEGSSKLLASYLPVIARCSQFQRIWQRLMETLIAYLDCHIHDLNAAVYTSLTKLLSNVPKPKAIGSEAVQQAAGIWARHFPKTKPYPLSNANQEALEAYIRSLKEGYRLTESDIKPEAISRIAENLELAVRSSNLPSFSSDVDSLTKLQREVLGCLSMLRTDLEGSPATICGLLAHFIGLPFEAGKGEMESTGLTFIAFTKASMELVQTFIAEHASCNDIFKDSLLLLVTNLELPIGLKYQWEKQGKTPCLWQKATSTLLVVLEHTVPRIFDVGLGAKQSQKYWEVVVQCGRGITRADIESAPSSTPIFEDEDFDVASLVKFNSLIIPALGSTSIPDTTRRKYTRALFESSLIHATQDGEVPNLESEPLKDFYTIRFGRTYDPDPSIRGVMAYQAFDDLISLSAKHDSSPPRIKLAQAATPYLILRAALPLKAYIADQPLRGNYMPQPQSEREEMLFVLRRMTELVTEPKAIPEAEGVKSDGKRHLMRLYPLVVNVLDVAGRTARPDEEIIDAAKSLLDMVGDEFKI</sequence>
<proteinExistence type="inferred from homology"/>
<evidence type="ECO:0000256" key="4">
    <source>
        <dbReference type="SAM" id="MobiDB-lite"/>
    </source>
</evidence>
<dbReference type="PANTHER" id="PTHR10663:SF333">
    <property type="entry name" value="PROTEIN MON2 HOMOLOG"/>
    <property type="match status" value="1"/>
</dbReference>
<organism evidence="8 9">
    <name type="scientific">Venturia inaequalis</name>
    <name type="common">Apple scab fungus</name>
    <dbReference type="NCBI Taxonomy" id="5025"/>
    <lineage>
        <taxon>Eukaryota</taxon>
        <taxon>Fungi</taxon>
        <taxon>Dikarya</taxon>
        <taxon>Ascomycota</taxon>
        <taxon>Pezizomycotina</taxon>
        <taxon>Dothideomycetes</taxon>
        <taxon>Pleosporomycetidae</taxon>
        <taxon>Venturiales</taxon>
        <taxon>Venturiaceae</taxon>
        <taxon>Venturia</taxon>
    </lineage>
</organism>
<evidence type="ECO:0000313" key="9">
    <source>
        <dbReference type="Proteomes" id="UP000433883"/>
    </source>
</evidence>
<dbReference type="EMBL" id="WNWQ01000644">
    <property type="protein sequence ID" value="KAE9965031.1"/>
    <property type="molecule type" value="Genomic_DNA"/>
</dbReference>
<dbReference type="GO" id="GO:0005794">
    <property type="term" value="C:Golgi apparatus"/>
    <property type="evidence" value="ECO:0007669"/>
    <property type="project" value="UniProtKB-ARBA"/>
</dbReference>
<evidence type="ECO:0000259" key="5">
    <source>
        <dbReference type="Pfam" id="PF12783"/>
    </source>
</evidence>
<keyword evidence="2" id="KW-0813">Transport</keyword>
<dbReference type="Pfam" id="PF12783">
    <property type="entry name" value="Sec7-like_HUS"/>
    <property type="match status" value="1"/>
</dbReference>
<feature type="domain" description="Mon2/Sec7/BIG1-like dimerisation and cyclophilin-binding" evidence="7">
    <location>
        <begin position="5"/>
        <end position="176"/>
    </location>
</feature>
<feature type="region of interest" description="Disordered" evidence="4">
    <location>
        <begin position="479"/>
        <end position="515"/>
    </location>
</feature>
<dbReference type="GO" id="GO:0015031">
    <property type="term" value="P:protein transport"/>
    <property type="evidence" value="ECO:0007669"/>
    <property type="project" value="UniProtKB-KW"/>
</dbReference>
<dbReference type="SUPFAM" id="SSF48371">
    <property type="entry name" value="ARM repeat"/>
    <property type="match status" value="1"/>
</dbReference>
<evidence type="ECO:0000313" key="8">
    <source>
        <dbReference type="EMBL" id="KAE9965031.1"/>
    </source>
</evidence>
<feature type="domain" description="Mon2/Sec7/BIG1-like HUS" evidence="5">
    <location>
        <begin position="201"/>
        <end position="356"/>
    </location>
</feature>
<protein>
    <recommendedName>
        <fullName evidence="10">Endosomal peripheral membrane protein</fullName>
    </recommendedName>
</protein>
<evidence type="ECO:0000256" key="1">
    <source>
        <dbReference type="ARBA" id="ARBA00008144"/>
    </source>
</evidence>
<dbReference type="Pfam" id="PF16213">
    <property type="entry name" value="DCB"/>
    <property type="match status" value="1"/>
</dbReference>
<feature type="domain" description="Mon2 C-terminal" evidence="6">
    <location>
        <begin position="981"/>
        <end position="1125"/>
    </location>
</feature>
<keyword evidence="3" id="KW-0653">Protein transport</keyword>
<reference evidence="8 9" key="1">
    <citation type="submission" date="2019-11" db="EMBL/GenBank/DDBJ databases">
        <title>Venturia inaequalis Genome Resource.</title>
        <authorList>
            <person name="Lichtner F.J."/>
        </authorList>
    </citation>
    <scope>NUCLEOTIDE SEQUENCE [LARGE SCALE GENOMIC DNA]</scope>
    <source>
        <strain evidence="8">Bline_iso_100314</strain>
    </source>
</reference>
<gene>
    <name evidence="8" type="ORF">BLS_007912</name>
</gene>
<dbReference type="Proteomes" id="UP000433883">
    <property type="component" value="Unassembled WGS sequence"/>
</dbReference>
<dbReference type="InterPro" id="IPR032691">
    <property type="entry name" value="Mon2/Sec7/BIG1-like_HUS"/>
</dbReference>
<dbReference type="InterPro" id="IPR032629">
    <property type="entry name" value="DCB_dom"/>
</dbReference>
<feature type="compositionally biased region" description="Low complexity" evidence="4">
    <location>
        <begin position="791"/>
        <end position="800"/>
    </location>
</feature>
<feature type="region of interest" description="Disordered" evidence="4">
    <location>
        <begin position="771"/>
        <end position="800"/>
    </location>
</feature>
<evidence type="ECO:0008006" key="10">
    <source>
        <dbReference type="Google" id="ProtNLM"/>
    </source>
</evidence>
<comment type="similarity">
    <text evidence="1">Belongs to the MON2 family.</text>
</comment>
<accession>A0A8H3U8L6</accession>
<feature type="compositionally biased region" description="Polar residues" evidence="4">
    <location>
        <begin position="703"/>
        <end position="721"/>
    </location>
</feature>